<dbReference type="OrthoDB" id="5132116at2759"/>
<proteinExistence type="inferred from homology"/>
<dbReference type="PRINTS" id="PR00190">
    <property type="entry name" value="ACTIN"/>
</dbReference>
<evidence type="ECO:0000313" key="3">
    <source>
        <dbReference type="EMBL" id="ONH68551.1"/>
    </source>
</evidence>
<dbReference type="InterPro" id="IPR043129">
    <property type="entry name" value="ATPase_NBD"/>
</dbReference>
<accession>A0A061B5H3</accession>
<dbReference type="Gene3D" id="3.30.420.40">
    <property type="match status" value="2"/>
</dbReference>
<dbReference type="InterPro" id="IPR004000">
    <property type="entry name" value="Actin"/>
</dbReference>
<reference evidence="2" key="1">
    <citation type="journal article" date="2014" name="Genome Announc.">
        <title>Genome sequence of the yeast Cyberlindnera fabianii (Hansenula fabianii).</title>
        <authorList>
            <person name="Freel K.C."/>
            <person name="Sarilar V."/>
            <person name="Neuveglise C."/>
            <person name="Devillers H."/>
            <person name="Friedrich A."/>
            <person name="Schacherer J."/>
        </authorList>
    </citation>
    <scope>NUCLEOTIDE SEQUENCE</scope>
    <source>
        <strain evidence="2">YJS4271</strain>
    </source>
</reference>
<dbReference type="EMBL" id="MPUK01000002">
    <property type="protein sequence ID" value="ONH68551.1"/>
    <property type="molecule type" value="Genomic_DNA"/>
</dbReference>
<reference evidence="3" key="3">
    <citation type="submission" date="2017-01" db="EMBL/GenBank/DDBJ databases">
        <authorList>
            <person name="Mah S.A."/>
            <person name="Swanson W.J."/>
            <person name="Moy G.W."/>
            <person name="Vacquier V.D."/>
        </authorList>
    </citation>
    <scope>NUCLEOTIDE SEQUENCE [LARGE SCALE GENOMIC DNA]</scope>
    <source>
        <strain evidence="3">65</strain>
    </source>
</reference>
<dbReference type="VEuPathDB" id="FungiDB:BON22_1392"/>
<dbReference type="PANTHER" id="PTHR11937">
    <property type="entry name" value="ACTIN"/>
    <property type="match status" value="1"/>
</dbReference>
<dbReference type="Proteomes" id="UP000189513">
    <property type="component" value="Unassembled WGS sequence"/>
</dbReference>
<protein>
    <submittedName>
        <fullName evidence="3">Actin-related protein 4</fullName>
    </submittedName>
    <submittedName>
        <fullName evidence="2">CYFA0S16e01376g1_1</fullName>
    </submittedName>
</protein>
<dbReference type="STRING" id="36022.A0A061B5H3"/>
<gene>
    <name evidence="3" type="ORF">BON22_1392</name>
    <name evidence="2" type="ORF">CYFA0S_16e01376g</name>
</gene>
<dbReference type="Gene3D" id="3.90.640.10">
    <property type="entry name" value="Actin, Chain A, domain 4"/>
    <property type="match status" value="1"/>
</dbReference>
<sequence length="386" mass="42532">MGSPEITSVVIENGSSETRAGFSTEQLPSVVFPSLYAKKGDSFVFGDELYEVPEEEVFTILNDGVVYNWDALEANWRFIYNQLGADPSEQPLVIAEELWNNKKNRSKLAEVAFEKLGVPAFAIIKAPMAVSYGVGRSTSIVIDIGSSTTSVTPIMEGTILYKGAVHSKYAGDYLNAHVHAFLTQATGTPVESYFTGSESHKRLRASERILTDIKAGVISVSTYPIPNAAVEFTVAPKHYELPNGERIDFGKEQVLLAEPLFLPANYPLPGAPPPQTQPLGLTDLILSSLKKLEANHEVYVSLLSNIVITGGGSLIEGIEQRVLSDLARFLPQYSIQSFATPVFVERKRSVWTGASILASMNSFESHYIAREEYRERGDDYLHEKFK</sequence>
<keyword evidence="4" id="KW-1185">Reference proteome</keyword>
<comment type="similarity">
    <text evidence="1">Belongs to the actin family.</text>
</comment>
<name>A0A061B5H3_CYBFA</name>
<evidence type="ECO:0000313" key="4">
    <source>
        <dbReference type="Proteomes" id="UP000189513"/>
    </source>
</evidence>
<reference evidence="4" key="2">
    <citation type="journal article" date="2017" name="Genome Announc.">
        <title>Genome sequences of Cyberlindnera fabianii 65, Pichia kudriavzevii 129, and Saccharomyces cerevisiae 131 isolated from fermented masau fruits in Zimbabwe.</title>
        <authorList>
            <person name="van Rijswijck I.M.H."/>
            <person name="Derks M.F.L."/>
            <person name="Abee T."/>
            <person name="de Ridder D."/>
            <person name="Smid E.J."/>
        </authorList>
    </citation>
    <scope>NUCLEOTIDE SEQUENCE [LARGE SCALE GENOMIC DNA]</scope>
    <source>
        <strain evidence="4">65</strain>
    </source>
</reference>
<dbReference type="Pfam" id="PF00022">
    <property type="entry name" value="Actin"/>
    <property type="match status" value="1"/>
</dbReference>
<evidence type="ECO:0000256" key="1">
    <source>
        <dbReference type="RuleBase" id="RU000487"/>
    </source>
</evidence>
<dbReference type="EMBL" id="LK052901">
    <property type="protein sequence ID" value="CDR45035.1"/>
    <property type="molecule type" value="Genomic_DNA"/>
</dbReference>
<dbReference type="OMA" id="WDRQFGA"/>
<evidence type="ECO:0000313" key="2">
    <source>
        <dbReference type="EMBL" id="CDR45035.1"/>
    </source>
</evidence>
<dbReference type="SUPFAM" id="SSF53067">
    <property type="entry name" value="Actin-like ATPase domain"/>
    <property type="match status" value="2"/>
</dbReference>
<dbReference type="AlphaFoldDB" id="A0A061B5H3"/>
<organism evidence="2">
    <name type="scientific">Cyberlindnera fabianii</name>
    <name type="common">Yeast</name>
    <name type="synonym">Hansenula fabianii</name>
    <dbReference type="NCBI Taxonomy" id="36022"/>
    <lineage>
        <taxon>Eukaryota</taxon>
        <taxon>Fungi</taxon>
        <taxon>Dikarya</taxon>
        <taxon>Ascomycota</taxon>
        <taxon>Saccharomycotina</taxon>
        <taxon>Saccharomycetes</taxon>
        <taxon>Phaffomycetales</taxon>
        <taxon>Phaffomycetaceae</taxon>
        <taxon>Cyberlindnera</taxon>
    </lineage>
</organism>
<dbReference type="SMART" id="SM00268">
    <property type="entry name" value="ACTIN"/>
    <property type="match status" value="1"/>
</dbReference>